<dbReference type="AlphaFoldDB" id="A0A8J4BWG2"/>
<accession>A0A8J4BWG2</accession>
<feature type="compositionally biased region" description="Polar residues" evidence="1">
    <location>
        <begin position="1"/>
        <end position="18"/>
    </location>
</feature>
<protein>
    <submittedName>
        <fullName evidence="2">Uncharacterized protein</fullName>
    </submittedName>
</protein>
<sequence length="370" mass="38580">MSFPQQTSVQRTSPTTTECGGYPPVHPGFRGSKSLQDMRRCIRCNVRRPATGHLSHPVMELKLASHNSGPIFTSSSSSSRGSNGAAGSHAWLPACVRHIVTVLGQQGRSPVLQLVFSSRSGEISGVQHRFETVPISQYVADNPQKWAEFASCVRSSGANGMVLVRPIASPDQHCAFAATATSAAGAASPPSGQSPQYPTRSTCLTCAPVCDTDTCIDVQEGVAVTPSSPGTSSPLGDDLLAGRVGSCCDSDLDMPRNALTAPSTSGGDRQELQPSRLSPASAASLAAVLPSSRTDAAPSGPICDAGPTQYYGLVVQGSCTSDADGCWVLKTTRSDSPGAPGLCSCTHFSLTRVCQGQPLYTQLRDAWLVR</sequence>
<organism evidence="2 3">
    <name type="scientific">Volvox africanus</name>
    <dbReference type="NCBI Taxonomy" id="51714"/>
    <lineage>
        <taxon>Eukaryota</taxon>
        <taxon>Viridiplantae</taxon>
        <taxon>Chlorophyta</taxon>
        <taxon>core chlorophytes</taxon>
        <taxon>Chlorophyceae</taxon>
        <taxon>CS clade</taxon>
        <taxon>Chlamydomonadales</taxon>
        <taxon>Volvocaceae</taxon>
        <taxon>Volvox</taxon>
    </lineage>
</organism>
<dbReference type="Proteomes" id="UP000747399">
    <property type="component" value="Unassembled WGS sequence"/>
</dbReference>
<feature type="region of interest" description="Disordered" evidence="1">
    <location>
        <begin position="258"/>
        <end position="279"/>
    </location>
</feature>
<feature type="region of interest" description="Disordered" evidence="1">
    <location>
        <begin position="1"/>
        <end position="31"/>
    </location>
</feature>
<evidence type="ECO:0000256" key="1">
    <source>
        <dbReference type="SAM" id="MobiDB-lite"/>
    </source>
</evidence>
<evidence type="ECO:0000313" key="2">
    <source>
        <dbReference type="EMBL" id="GIL66725.1"/>
    </source>
</evidence>
<reference evidence="2" key="1">
    <citation type="journal article" date="2021" name="Proc. Natl. Acad. Sci. U.S.A.">
        <title>Three genomes in the algal genus Volvox reveal the fate of a haploid sex-determining region after a transition to homothallism.</title>
        <authorList>
            <person name="Yamamoto K."/>
            <person name="Hamaji T."/>
            <person name="Kawai-Toyooka H."/>
            <person name="Matsuzaki R."/>
            <person name="Takahashi F."/>
            <person name="Nishimura Y."/>
            <person name="Kawachi M."/>
            <person name="Noguchi H."/>
            <person name="Minakuchi Y."/>
            <person name="Umen J.G."/>
            <person name="Toyoda A."/>
            <person name="Nozaki H."/>
        </authorList>
    </citation>
    <scope>NUCLEOTIDE SEQUENCE</scope>
    <source>
        <strain evidence="2">NIES-3780</strain>
    </source>
</reference>
<dbReference type="PANTHER" id="PTHR35127:SF1">
    <property type="entry name" value="GENOME ASSEMBLY, CHROMOSOME: A10"/>
    <property type="match status" value="1"/>
</dbReference>
<comment type="caution">
    <text evidence="2">The sequence shown here is derived from an EMBL/GenBank/DDBJ whole genome shotgun (WGS) entry which is preliminary data.</text>
</comment>
<proteinExistence type="predicted"/>
<dbReference type="PANTHER" id="PTHR35127">
    <property type="entry name" value="OS03G0736900 PROTEIN"/>
    <property type="match status" value="1"/>
</dbReference>
<gene>
    <name evidence="2" type="ORF">Vafri_20208</name>
</gene>
<name>A0A8J4BWG2_9CHLO</name>
<keyword evidence="3" id="KW-1185">Reference proteome</keyword>
<evidence type="ECO:0000313" key="3">
    <source>
        <dbReference type="Proteomes" id="UP000747399"/>
    </source>
</evidence>
<dbReference type="EMBL" id="BNCO01000089">
    <property type="protein sequence ID" value="GIL66725.1"/>
    <property type="molecule type" value="Genomic_DNA"/>
</dbReference>